<dbReference type="InterPro" id="IPR032874">
    <property type="entry name" value="DDE_dom"/>
</dbReference>
<protein>
    <recommendedName>
        <fullName evidence="2">DDE domain-containing protein</fullName>
    </recommendedName>
</protein>
<dbReference type="eggNOG" id="COG3316">
    <property type="taxonomic scope" value="Bacteria"/>
</dbReference>
<feature type="region of interest" description="Disordered" evidence="1">
    <location>
        <begin position="162"/>
        <end position="221"/>
    </location>
</feature>
<feature type="domain" description="DDE" evidence="2">
    <location>
        <begin position="53"/>
        <end position="87"/>
    </location>
</feature>
<reference evidence="3 4" key="1">
    <citation type="journal article" date="2007" name="Genome Res.">
        <title>Genome characteristics of facultatively symbiotic Frankia sp. strains reflect host range and host plant biogeography.</title>
        <authorList>
            <person name="Normand P."/>
            <person name="Lapierre P."/>
            <person name="Tisa L.S."/>
            <person name="Gogarten J.P."/>
            <person name="Alloisio N."/>
            <person name="Bagnarol E."/>
            <person name="Bassi C.A."/>
            <person name="Berry A.M."/>
            <person name="Bickhart D.M."/>
            <person name="Choisne N."/>
            <person name="Couloux A."/>
            <person name="Cournoyer B."/>
            <person name="Cruveiller S."/>
            <person name="Daubin V."/>
            <person name="Demange N."/>
            <person name="Francino M.P."/>
            <person name="Goltsman E."/>
            <person name="Huang Y."/>
            <person name="Kopp O.R."/>
            <person name="Labarre L."/>
            <person name="Lapidus A."/>
            <person name="Lavire C."/>
            <person name="Marechal J."/>
            <person name="Martinez M."/>
            <person name="Mastronunzio J.E."/>
            <person name="Mullin B.C."/>
            <person name="Niemann J."/>
            <person name="Pujic P."/>
            <person name="Rawnsley T."/>
            <person name="Rouy Z."/>
            <person name="Schenowitz C."/>
            <person name="Sellstedt A."/>
            <person name="Tavares F."/>
            <person name="Tomkins J.P."/>
            <person name="Vallenet D."/>
            <person name="Valverde C."/>
            <person name="Wall L.G."/>
            <person name="Wang Y."/>
            <person name="Medigue C."/>
            <person name="Benson D.R."/>
        </authorList>
    </citation>
    <scope>NUCLEOTIDE SEQUENCE [LARGE SCALE GENOMIC DNA]</scope>
    <source>
        <strain evidence="4">DSM 45818 / CECT 9043 / CcI3</strain>
    </source>
</reference>
<dbReference type="AlphaFoldDB" id="Q2J5C5"/>
<evidence type="ECO:0000313" key="4">
    <source>
        <dbReference type="Proteomes" id="UP000001937"/>
    </source>
</evidence>
<evidence type="ECO:0000259" key="2">
    <source>
        <dbReference type="Pfam" id="PF13610"/>
    </source>
</evidence>
<evidence type="ECO:0000313" key="3">
    <source>
        <dbReference type="EMBL" id="ABD13517.1"/>
    </source>
</evidence>
<feature type="compositionally biased region" description="Polar residues" evidence="1">
    <location>
        <begin position="207"/>
        <end position="216"/>
    </location>
</feature>
<dbReference type="Proteomes" id="UP000001937">
    <property type="component" value="Chromosome"/>
</dbReference>
<dbReference type="Pfam" id="PF13610">
    <property type="entry name" value="DDE_Tnp_IS240"/>
    <property type="match status" value="1"/>
</dbReference>
<feature type="region of interest" description="Disordered" evidence="1">
    <location>
        <begin position="93"/>
        <end position="120"/>
    </location>
</feature>
<organism evidence="3 4">
    <name type="scientific">Frankia casuarinae (strain DSM 45818 / CECT 9043 / HFP020203 / CcI3)</name>
    <dbReference type="NCBI Taxonomy" id="106370"/>
    <lineage>
        <taxon>Bacteria</taxon>
        <taxon>Bacillati</taxon>
        <taxon>Actinomycetota</taxon>
        <taxon>Actinomycetes</taxon>
        <taxon>Frankiales</taxon>
        <taxon>Frankiaceae</taxon>
        <taxon>Frankia</taxon>
    </lineage>
</organism>
<dbReference type="HOGENOM" id="CLU_1118885_0_0_11"/>
<feature type="compositionally biased region" description="Basic residues" evidence="1">
    <location>
        <begin position="176"/>
        <end position="186"/>
    </location>
</feature>
<sequence length="248" mass="27252">MRSMVDPSTYPRTQRRDEARPASWSATCRASTPPRFTPLLADAARPCRHQPGDRWYVDDTHVKIASRWTYLYRAVDQHGRVIDVLTSTPVPAATRRLPAGSSTGRRRMGAGVWAPPGRGHYRQNPGLPADPRRAAPEACHSGAENAATSDFAALRDISRNGPIRNVSSGNRAVRGPIRRPTPRTPRRTGDLAVCPLRRISPGHRPRTTSGIPQAQAGTGAVRHASIKVTSSFTRSDRALTARFTTRMR</sequence>
<dbReference type="KEGG" id="fra:Francci3_4169"/>
<dbReference type="PhylomeDB" id="Q2J5C5"/>
<dbReference type="EMBL" id="CP000249">
    <property type="protein sequence ID" value="ABD13517.1"/>
    <property type="molecule type" value="Genomic_DNA"/>
</dbReference>
<proteinExistence type="predicted"/>
<dbReference type="STRING" id="106370.Francci3_4169"/>
<feature type="region of interest" description="Disordered" evidence="1">
    <location>
        <begin position="1"/>
        <end position="28"/>
    </location>
</feature>
<accession>Q2J5C5</accession>
<evidence type="ECO:0000256" key="1">
    <source>
        <dbReference type="SAM" id="MobiDB-lite"/>
    </source>
</evidence>
<name>Q2J5C5_FRACC</name>
<keyword evidence="4" id="KW-1185">Reference proteome</keyword>
<gene>
    <name evidence="3" type="ordered locus">Francci3_4169</name>
</gene>